<evidence type="ECO:0000313" key="2">
    <source>
        <dbReference type="Proteomes" id="UP000046393"/>
    </source>
</evidence>
<keyword evidence="1" id="KW-0472">Membrane</keyword>
<dbReference type="WBParaSite" id="SMUV_0000153001-mRNA-1">
    <property type="protein sequence ID" value="SMUV_0000153001-mRNA-1"/>
    <property type="gene ID" value="SMUV_0000153001"/>
</dbReference>
<dbReference type="STRING" id="451379.A0A0N5ABK4"/>
<evidence type="ECO:0000313" key="3">
    <source>
        <dbReference type="WBParaSite" id="SMUV_0000153001-mRNA-1"/>
    </source>
</evidence>
<accession>A0A0N5ABK4</accession>
<keyword evidence="2" id="KW-1185">Reference proteome</keyword>
<sequence>MSSGIFYFVILCIERLSQTWIYVILAVIVAGVYILSEEASRRHVVSCDQSMTNGVFHCSVLKKSELQAGTSSEGTKFQKSFSKLDTSCTGGSVPSIPTSSVFPQFQPLRTSTSISVINFQSGIC</sequence>
<organism evidence="2 3">
    <name type="scientific">Syphacia muris</name>
    <dbReference type="NCBI Taxonomy" id="451379"/>
    <lineage>
        <taxon>Eukaryota</taxon>
        <taxon>Metazoa</taxon>
        <taxon>Ecdysozoa</taxon>
        <taxon>Nematoda</taxon>
        <taxon>Chromadorea</taxon>
        <taxon>Rhabditida</taxon>
        <taxon>Spirurina</taxon>
        <taxon>Oxyuridomorpha</taxon>
        <taxon>Oxyuroidea</taxon>
        <taxon>Oxyuridae</taxon>
        <taxon>Syphacia</taxon>
    </lineage>
</organism>
<proteinExistence type="predicted"/>
<protein>
    <submittedName>
        <fullName evidence="3">Transmembrane protein</fullName>
    </submittedName>
</protein>
<reference evidence="3" key="1">
    <citation type="submission" date="2017-02" db="UniProtKB">
        <authorList>
            <consortium name="WormBaseParasite"/>
        </authorList>
    </citation>
    <scope>IDENTIFICATION</scope>
</reference>
<dbReference type="Proteomes" id="UP000046393">
    <property type="component" value="Unplaced"/>
</dbReference>
<dbReference type="AlphaFoldDB" id="A0A0N5ABK4"/>
<keyword evidence="1" id="KW-1133">Transmembrane helix</keyword>
<name>A0A0N5ABK4_9BILA</name>
<evidence type="ECO:0000256" key="1">
    <source>
        <dbReference type="SAM" id="Phobius"/>
    </source>
</evidence>
<keyword evidence="1" id="KW-0812">Transmembrane</keyword>
<feature type="transmembrane region" description="Helical" evidence="1">
    <location>
        <begin position="20"/>
        <end position="36"/>
    </location>
</feature>